<feature type="active site" description="Charge relay system" evidence="5">
    <location>
        <position position="361"/>
    </location>
</feature>
<evidence type="ECO:0000256" key="2">
    <source>
        <dbReference type="ARBA" id="ARBA00022670"/>
    </source>
</evidence>
<dbReference type="PANTHER" id="PTHR43806:SF13">
    <property type="entry name" value="SUBTILASE-TYPE PROTEINASE RRT12"/>
    <property type="match status" value="1"/>
</dbReference>
<keyword evidence="9" id="KW-1185">Reference proteome</keyword>
<evidence type="ECO:0000313" key="8">
    <source>
        <dbReference type="EMBL" id="SCU95335.1"/>
    </source>
</evidence>
<evidence type="ECO:0000259" key="7">
    <source>
        <dbReference type="Pfam" id="PF00082"/>
    </source>
</evidence>
<dbReference type="InterPro" id="IPR036852">
    <property type="entry name" value="Peptidase_S8/S53_dom_sf"/>
</dbReference>
<feature type="domain" description="Peptidase S8/S53" evidence="7">
    <location>
        <begin position="123"/>
        <end position="341"/>
    </location>
</feature>
<feature type="signal peptide" evidence="6">
    <location>
        <begin position="1"/>
        <end position="16"/>
    </location>
</feature>
<dbReference type="OrthoDB" id="206201at2759"/>
<dbReference type="InterPro" id="IPR023827">
    <property type="entry name" value="Peptidase_S8_Asp-AS"/>
</dbReference>
<dbReference type="InterPro" id="IPR034193">
    <property type="entry name" value="PCSK9_ProteinaseK-like"/>
</dbReference>
<dbReference type="InterPro" id="IPR000209">
    <property type="entry name" value="Peptidase_S8/S53_dom"/>
</dbReference>
<evidence type="ECO:0000313" key="9">
    <source>
        <dbReference type="Proteomes" id="UP000191024"/>
    </source>
</evidence>
<dbReference type="CDD" id="cd04077">
    <property type="entry name" value="Peptidases_S8_PCSK9_ProteinaseK_like"/>
    <property type="match status" value="1"/>
</dbReference>
<evidence type="ECO:0000256" key="1">
    <source>
        <dbReference type="ARBA" id="ARBA00011073"/>
    </source>
</evidence>
<dbReference type="Proteomes" id="UP000191024">
    <property type="component" value="Chromosome F"/>
</dbReference>
<proteinExistence type="inferred from homology"/>
<dbReference type="STRING" id="1230905.A0A1G4JW94"/>
<feature type="active site" description="Charge relay system" evidence="5">
    <location>
        <position position="132"/>
    </location>
</feature>
<keyword evidence="2 5" id="KW-0645">Protease</keyword>
<dbReference type="SUPFAM" id="SSF52743">
    <property type="entry name" value="Subtilisin-like"/>
    <property type="match status" value="1"/>
</dbReference>
<dbReference type="PANTHER" id="PTHR43806">
    <property type="entry name" value="PEPTIDASE S8"/>
    <property type="match status" value="1"/>
</dbReference>
<dbReference type="GO" id="GO:0006508">
    <property type="term" value="P:proteolysis"/>
    <property type="evidence" value="ECO:0007669"/>
    <property type="project" value="UniProtKB-KW"/>
</dbReference>
<dbReference type="EMBL" id="LT598467">
    <property type="protein sequence ID" value="SCU95335.1"/>
    <property type="molecule type" value="Genomic_DNA"/>
</dbReference>
<evidence type="ECO:0000256" key="5">
    <source>
        <dbReference type="PROSITE-ProRule" id="PRU01240"/>
    </source>
</evidence>
<feature type="active site" description="Charge relay system" evidence="5">
    <location>
        <position position="165"/>
    </location>
</feature>
<dbReference type="Gene3D" id="3.40.50.200">
    <property type="entry name" value="Peptidase S8/S53 domain"/>
    <property type="match status" value="1"/>
</dbReference>
<feature type="chain" id="PRO_5009236234" evidence="6">
    <location>
        <begin position="17"/>
        <end position="378"/>
    </location>
</feature>
<evidence type="ECO:0000256" key="6">
    <source>
        <dbReference type="SAM" id="SignalP"/>
    </source>
</evidence>
<keyword evidence="3 5" id="KW-0378">Hydrolase</keyword>
<dbReference type="GO" id="GO:0004252">
    <property type="term" value="F:serine-type endopeptidase activity"/>
    <property type="evidence" value="ECO:0007669"/>
    <property type="project" value="UniProtKB-UniRule"/>
</dbReference>
<protein>
    <submittedName>
        <fullName evidence="8">LAMI_0F02058g1_1</fullName>
    </submittedName>
</protein>
<organism evidence="8 9">
    <name type="scientific">Lachancea mirantina</name>
    <dbReference type="NCBI Taxonomy" id="1230905"/>
    <lineage>
        <taxon>Eukaryota</taxon>
        <taxon>Fungi</taxon>
        <taxon>Dikarya</taxon>
        <taxon>Ascomycota</taxon>
        <taxon>Saccharomycotina</taxon>
        <taxon>Saccharomycetes</taxon>
        <taxon>Saccharomycetales</taxon>
        <taxon>Saccharomycetaceae</taxon>
        <taxon>Lachancea</taxon>
    </lineage>
</organism>
<name>A0A1G4JW94_9SACH</name>
<dbReference type="InterPro" id="IPR050131">
    <property type="entry name" value="Peptidase_S8_subtilisin-like"/>
</dbReference>
<dbReference type="AlphaFoldDB" id="A0A1G4JW94"/>
<gene>
    <name evidence="8" type="ORF">LAMI_0F02058G</name>
</gene>
<comment type="similarity">
    <text evidence="1 5">Belongs to the peptidase S8 family.</text>
</comment>
<dbReference type="InterPro" id="IPR015500">
    <property type="entry name" value="Peptidase_S8_subtilisin-rel"/>
</dbReference>
<evidence type="ECO:0000256" key="4">
    <source>
        <dbReference type="ARBA" id="ARBA00022825"/>
    </source>
</evidence>
<keyword evidence="6" id="KW-0732">Signal</keyword>
<keyword evidence="4 5" id="KW-0720">Serine protease</keyword>
<dbReference type="PROSITE" id="PS51892">
    <property type="entry name" value="SUBTILASE"/>
    <property type="match status" value="1"/>
</dbReference>
<dbReference type="PRINTS" id="PR00723">
    <property type="entry name" value="SUBTILISIN"/>
</dbReference>
<dbReference type="Pfam" id="PF00082">
    <property type="entry name" value="Peptidase_S8"/>
    <property type="match status" value="1"/>
</dbReference>
<accession>A0A1G4JW94</accession>
<dbReference type="PROSITE" id="PS00136">
    <property type="entry name" value="SUBTILASE_ASP"/>
    <property type="match status" value="1"/>
</dbReference>
<reference evidence="9" key="1">
    <citation type="submission" date="2016-03" db="EMBL/GenBank/DDBJ databases">
        <authorList>
            <person name="Devillers H."/>
        </authorList>
    </citation>
    <scope>NUCLEOTIDE SEQUENCE [LARGE SCALE GENOMIC DNA]</scope>
</reference>
<sequence length="378" mass="40271">MKAAYLLLSTLRLALGIKFIAQVSPEKNLETVIEEIFPQGYERDQVERLSIGLGFQAIYGDFSEQVLENLFFDGRVSAISVDRNLSASEYIIQEHAPAHLARLSQKAPLQTPTGVFIYHSNAGNGVDVYLLDSGINGDHPELRGRVTKLADFTKEENITGDPHGHGTAVAGVVGSVTYGVAKKCNLVDVRIADSTGKARLLSVLQGLEFISKVAPMTERPSVALLPYTIWQNVILNSAVDAMISESRVPLVVAAGNFNTSSCNFSPASASKAIVAGAIDTAKADTLAPFTNSGPCVDVFAPGVNVETTHHNSSEAEIVQRSGTSISSGLTAGLMAYIMSMGYNPVEALYRMKSMSVKGGISTFGPHQAGTPNLILQNL</sequence>
<dbReference type="InterPro" id="IPR022398">
    <property type="entry name" value="Peptidase_S8_His-AS"/>
</dbReference>
<dbReference type="PROSITE" id="PS00137">
    <property type="entry name" value="SUBTILASE_HIS"/>
    <property type="match status" value="1"/>
</dbReference>
<evidence type="ECO:0000256" key="3">
    <source>
        <dbReference type="ARBA" id="ARBA00022801"/>
    </source>
</evidence>